<dbReference type="InterPro" id="IPR007434">
    <property type="entry name" value="FemAB-like"/>
</dbReference>
<keyword evidence="2" id="KW-1185">Reference proteome</keyword>
<organism evidence="1 2">
    <name type="scientific">Pendulispora brunnea</name>
    <dbReference type="NCBI Taxonomy" id="2905690"/>
    <lineage>
        <taxon>Bacteria</taxon>
        <taxon>Pseudomonadati</taxon>
        <taxon>Myxococcota</taxon>
        <taxon>Myxococcia</taxon>
        <taxon>Myxococcales</taxon>
        <taxon>Sorangiineae</taxon>
        <taxon>Pendulisporaceae</taxon>
        <taxon>Pendulispora</taxon>
    </lineage>
</organism>
<gene>
    <name evidence="1" type="ORF">LZC95_31010</name>
</gene>
<dbReference type="PANTHER" id="PTHR47017:SF1">
    <property type="entry name" value="ACYL-COA"/>
    <property type="match status" value="1"/>
</dbReference>
<evidence type="ECO:0000313" key="2">
    <source>
        <dbReference type="Proteomes" id="UP001379533"/>
    </source>
</evidence>
<dbReference type="Gene3D" id="3.40.630.30">
    <property type="match status" value="1"/>
</dbReference>
<dbReference type="EMBL" id="CP089982">
    <property type="protein sequence ID" value="WXA90872.1"/>
    <property type="molecule type" value="Genomic_DNA"/>
</dbReference>
<dbReference type="SUPFAM" id="SSF55729">
    <property type="entry name" value="Acyl-CoA N-acyltransferases (Nat)"/>
    <property type="match status" value="1"/>
</dbReference>
<proteinExistence type="predicted"/>
<dbReference type="Pfam" id="PF04339">
    <property type="entry name" value="FemAB_like"/>
    <property type="match status" value="1"/>
</dbReference>
<protein>
    <submittedName>
        <fullName evidence="1">GNAT family N-acetyltransferase</fullName>
    </submittedName>
</protein>
<dbReference type="RefSeq" id="WP_394841492.1">
    <property type="nucleotide sequence ID" value="NZ_CP089982.1"/>
</dbReference>
<dbReference type="PANTHER" id="PTHR47017">
    <property type="entry name" value="ACYL-COA"/>
    <property type="match status" value="1"/>
</dbReference>
<name>A0ABZ2JWL7_9BACT</name>
<accession>A0ABZ2JWL7</accession>
<dbReference type="Proteomes" id="UP001379533">
    <property type="component" value="Chromosome"/>
</dbReference>
<dbReference type="InterPro" id="IPR016181">
    <property type="entry name" value="Acyl_CoA_acyltransferase"/>
</dbReference>
<evidence type="ECO:0000313" key="1">
    <source>
        <dbReference type="EMBL" id="WXA90872.1"/>
    </source>
</evidence>
<reference evidence="1 2" key="1">
    <citation type="submission" date="2021-12" db="EMBL/GenBank/DDBJ databases">
        <title>Discovery of the Pendulisporaceae a myxobacterial family with distinct sporulation behavior and unique specialized metabolism.</title>
        <authorList>
            <person name="Garcia R."/>
            <person name="Popoff A."/>
            <person name="Bader C.D."/>
            <person name="Loehr J."/>
            <person name="Walesch S."/>
            <person name="Walt C."/>
            <person name="Boldt J."/>
            <person name="Bunk B."/>
            <person name="Haeckl F.J.F.P.J."/>
            <person name="Gunesch A.P."/>
            <person name="Birkelbach J."/>
            <person name="Nuebel U."/>
            <person name="Pietschmann T."/>
            <person name="Bach T."/>
            <person name="Mueller R."/>
        </authorList>
    </citation>
    <scope>NUCLEOTIDE SEQUENCE [LARGE SCALE GENOMIC DNA]</scope>
    <source>
        <strain evidence="1 2">MSr12523</strain>
    </source>
</reference>
<sequence>MSYELSLLPRIAEVPREEWDALVGPDDSPFVEWTWLEALERTRCVGPGTGWAPCHVTLRDDAGVLVAAAPAYLKSNSEGEFVFDYQWADVAERIGQSYYPKIVVAVPFTPATGARVLMRPDAPRGTFTAAIGQALRDIAPRVDASSVHVLFPTAEQAQDFDPAGYVERYGVQFHWRNRGYGTFEDFLRDLPSKKRTQLRREMRQPERDGVTIETLGPDAYTPDTVREMFGLYLSTVEKFYWGRQYLNLEFFEKVVADFRHRLSWVVARDANGEIIAGAFNVKKGKRLYGRYWGTKTDLPFLHFNVCYYHGIRQCIDEGLEVFEPGAGGEHKRVRGFEPTLTHSVHWLVDDRLRRIIASHLVRERAAVKHHMESDV</sequence>